<evidence type="ECO:0000313" key="3">
    <source>
        <dbReference type="Proteomes" id="UP000248214"/>
    </source>
</evidence>
<dbReference type="CDD" id="cd05154">
    <property type="entry name" value="ACAD10_11_N-like"/>
    <property type="match status" value="1"/>
</dbReference>
<proteinExistence type="predicted"/>
<protein>
    <submittedName>
        <fullName evidence="2">Phosphotransferase family protein</fullName>
    </submittedName>
</protein>
<dbReference type="InterPro" id="IPR011009">
    <property type="entry name" value="Kinase-like_dom_sf"/>
</dbReference>
<organism evidence="2 3">
    <name type="scientific">Salipaludibacillus keqinensis</name>
    <dbReference type="NCBI Taxonomy" id="2045207"/>
    <lineage>
        <taxon>Bacteria</taxon>
        <taxon>Bacillati</taxon>
        <taxon>Bacillota</taxon>
        <taxon>Bacilli</taxon>
        <taxon>Bacillales</taxon>
        <taxon>Bacillaceae</taxon>
    </lineage>
</organism>
<accession>A0A323TD92</accession>
<dbReference type="InterPro" id="IPR052898">
    <property type="entry name" value="ACAD10-like"/>
</dbReference>
<dbReference type="AlphaFoldDB" id="A0A323TD92"/>
<dbReference type="Pfam" id="PF01636">
    <property type="entry name" value="APH"/>
    <property type="match status" value="1"/>
</dbReference>
<dbReference type="PANTHER" id="PTHR47829:SF1">
    <property type="entry name" value="HAD FAMILY PHOSPHATASE"/>
    <property type="match status" value="1"/>
</dbReference>
<dbReference type="PANTHER" id="PTHR47829">
    <property type="entry name" value="HYDROLASE, PUTATIVE (AFU_ORTHOLOGUE AFUA_1G12880)-RELATED"/>
    <property type="match status" value="1"/>
</dbReference>
<reference evidence="2 3" key="1">
    <citation type="submission" date="2017-10" db="EMBL/GenBank/DDBJ databases">
        <title>Bacillus sp. nov., a halophilic bacterium isolated from a Keqin Lake.</title>
        <authorList>
            <person name="Wang H."/>
        </authorList>
    </citation>
    <scope>NUCLEOTIDE SEQUENCE [LARGE SCALE GENOMIC DNA]</scope>
    <source>
        <strain evidence="2 3">KQ-12</strain>
    </source>
</reference>
<evidence type="ECO:0000313" key="2">
    <source>
        <dbReference type="EMBL" id="PYZ92184.1"/>
    </source>
</evidence>
<dbReference type="InterPro" id="IPR002575">
    <property type="entry name" value="Aminoglycoside_PTrfase"/>
</dbReference>
<dbReference type="OrthoDB" id="3806873at2"/>
<evidence type="ECO:0000259" key="1">
    <source>
        <dbReference type="Pfam" id="PF01636"/>
    </source>
</evidence>
<keyword evidence="3" id="KW-1185">Reference proteome</keyword>
<keyword evidence="2" id="KW-0808">Transferase</keyword>
<name>A0A323TD92_9BACI</name>
<dbReference type="GO" id="GO:0016740">
    <property type="term" value="F:transferase activity"/>
    <property type="evidence" value="ECO:0007669"/>
    <property type="project" value="UniProtKB-KW"/>
</dbReference>
<dbReference type="RefSeq" id="WP_110610586.1">
    <property type="nucleotide sequence ID" value="NZ_PDOD01000004.1"/>
</dbReference>
<dbReference type="Gene3D" id="3.90.1200.10">
    <property type="match status" value="1"/>
</dbReference>
<dbReference type="EMBL" id="PDOD01000004">
    <property type="protein sequence ID" value="PYZ92184.1"/>
    <property type="molecule type" value="Genomic_DNA"/>
</dbReference>
<feature type="domain" description="Aminoglycoside phosphotransferase" evidence="1">
    <location>
        <begin position="35"/>
        <end position="262"/>
    </location>
</feature>
<gene>
    <name evidence="2" type="ORF">CR194_15180</name>
</gene>
<dbReference type="SUPFAM" id="SSF56112">
    <property type="entry name" value="Protein kinase-like (PK-like)"/>
    <property type="match status" value="1"/>
</dbReference>
<comment type="caution">
    <text evidence="2">The sequence shown here is derived from an EMBL/GenBank/DDBJ whole genome shotgun (WGS) entry which is preliminary data.</text>
</comment>
<sequence length="361" mass="41916">MKDTIPVRRGEELDTYTLEKYLRQHLNELPDNDLTIEQFSSGASNLTYQLTIGNWQGVLRRPPLGPVAPKAHDMQREYTILKELHPVFPAAPQPFLYCDDESVIDSPFFIMERRNGIVLNTEFPKSIEPSQQLCRKISEQMVDTLVKLHQVDYKKTALAQMTKPEGFMERQVDGWITRYERAKTDEVTGVEELKKWMRSNIPMSQDATVIHYDFKLNNTMFSEDLSQIVGLFDWEMTTVGDPMADLGAAMSYWVVEDDPDVLKYAMGKPPVTVLPGFMTREEFVKSYAEKSGRDVSQFHFYLAFAYFKLAVICQQIYYRWKKGQTTDERFAKLNQFVQILIQQALNCIPEIHFSERSVKNE</sequence>
<dbReference type="Proteomes" id="UP000248214">
    <property type="component" value="Unassembled WGS sequence"/>
</dbReference>
<dbReference type="Gene3D" id="3.30.200.20">
    <property type="entry name" value="Phosphorylase Kinase, domain 1"/>
    <property type="match status" value="1"/>
</dbReference>
<dbReference type="InterPro" id="IPR041726">
    <property type="entry name" value="ACAD10_11_N"/>
</dbReference>